<evidence type="ECO:0000313" key="3">
    <source>
        <dbReference type="Proteomes" id="UP000247892"/>
    </source>
</evidence>
<organism evidence="2 3">
    <name type="scientific">Prauserella flavalba</name>
    <dbReference type="NCBI Taxonomy" id="1477506"/>
    <lineage>
        <taxon>Bacteria</taxon>
        <taxon>Bacillati</taxon>
        <taxon>Actinomycetota</taxon>
        <taxon>Actinomycetes</taxon>
        <taxon>Pseudonocardiales</taxon>
        <taxon>Pseudonocardiaceae</taxon>
        <taxon>Prauserella</taxon>
    </lineage>
</organism>
<accession>A0A318LER1</accession>
<dbReference type="EMBL" id="MASU01000036">
    <property type="protein sequence ID" value="PXY16719.1"/>
    <property type="molecule type" value="Genomic_DNA"/>
</dbReference>
<gene>
    <name evidence="2" type="ORF">BA062_38665</name>
</gene>
<evidence type="ECO:0000313" key="2">
    <source>
        <dbReference type="EMBL" id="PXY16719.1"/>
    </source>
</evidence>
<name>A0A318LER1_9PSEU</name>
<dbReference type="AlphaFoldDB" id="A0A318LER1"/>
<keyword evidence="3" id="KW-1185">Reference proteome</keyword>
<sequence>MPAGQGGQDLAQLEEPDVAALADDVVPQRLGDVGLADPDRAVEDHRLASGQPAQRAEVADLRGRDLRVDGEVELLDGDDLLEVGGLDPPGDGLGVATGDLVVAEDLQELDVAEFAGAGLGQASVEGLQHPGQLELAQGLLERGVDDHADTPASLPRPGWPGPG</sequence>
<reference evidence="2 3" key="1">
    <citation type="submission" date="2016-07" db="EMBL/GenBank/DDBJ databases">
        <title>Draft genome sequence of Prauserella sp. YIM 121212, isolated from alkaline soil.</title>
        <authorList>
            <person name="Ruckert C."/>
            <person name="Albersmeier A."/>
            <person name="Jiang C.-L."/>
            <person name="Jiang Y."/>
            <person name="Kalinowski J."/>
            <person name="Schneider O."/>
            <person name="Winkler A."/>
            <person name="Zotchev S.B."/>
        </authorList>
    </citation>
    <scope>NUCLEOTIDE SEQUENCE [LARGE SCALE GENOMIC DNA]</scope>
    <source>
        <strain evidence="2 3">YIM 121212</strain>
    </source>
</reference>
<evidence type="ECO:0000256" key="1">
    <source>
        <dbReference type="SAM" id="MobiDB-lite"/>
    </source>
</evidence>
<dbReference type="Proteomes" id="UP000247892">
    <property type="component" value="Unassembled WGS sequence"/>
</dbReference>
<proteinExistence type="predicted"/>
<protein>
    <submittedName>
        <fullName evidence="2">Uncharacterized protein</fullName>
    </submittedName>
</protein>
<feature type="region of interest" description="Disordered" evidence="1">
    <location>
        <begin position="140"/>
        <end position="163"/>
    </location>
</feature>
<comment type="caution">
    <text evidence="2">The sequence shown here is derived from an EMBL/GenBank/DDBJ whole genome shotgun (WGS) entry which is preliminary data.</text>
</comment>